<organism evidence="2 3">
    <name type="scientific">Reticulomyxa filosa</name>
    <dbReference type="NCBI Taxonomy" id="46433"/>
    <lineage>
        <taxon>Eukaryota</taxon>
        <taxon>Sar</taxon>
        <taxon>Rhizaria</taxon>
        <taxon>Retaria</taxon>
        <taxon>Foraminifera</taxon>
        <taxon>Monothalamids</taxon>
        <taxon>Reticulomyxidae</taxon>
        <taxon>Reticulomyxa</taxon>
    </lineage>
</organism>
<keyword evidence="3" id="KW-1185">Reference proteome</keyword>
<sequence>MQTNKNKKMVGVQTKNILSHDLSEYQQKTETLHVELEAKEERINDMTEQLKELKTAQQKAQDWEQAYNKLAEENNQMKEQYAAMKETAQTQGQELKALTMQKQEIDMENLLFKDNNDKLTSANQLLTQKIHEMEQALV</sequence>
<name>X6MUI3_RETFI</name>
<proteinExistence type="predicted"/>
<comment type="caution">
    <text evidence="2">The sequence shown here is derived from an EMBL/GenBank/DDBJ whole genome shotgun (WGS) entry which is preliminary data.</text>
</comment>
<protein>
    <submittedName>
        <fullName evidence="2">DNA-directed RNA polymerase, omega subunit family protein</fullName>
    </submittedName>
</protein>
<evidence type="ECO:0000313" key="3">
    <source>
        <dbReference type="Proteomes" id="UP000023152"/>
    </source>
</evidence>
<keyword evidence="2" id="KW-0804">Transcription</keyword>
<accession>X6MUI3</accession>
<keyword evidence="1" id="KW-0175">Coiled coil</keyword>
<evidence type="ECO:0000313" key="2">
    <source>
        <dbReference type="EMBL" id="ETO17469.1"/>
    </source>
</evidence>
<feature type="coiled-coil region" evidence="1">
    <location>
        <begin position="22"/>
        <end position="87"/>
    </location>
</feature>
<dbReference type="GO" id="GO:0000428">
    <property type="term" value="C:DNA-directed RNA polymerase complex"/>
    <property type="evidence" value="ECO:0007669"/>
    <property type="project" value="UniProtKB-KW"/>
</dbReference>
<gene>
    <name evidence="2" type="ORF">RFI_19853</name>
</gene>
<keyword evidence="2" id="KW-0240">DNA-directed RNA polymerase</keyword>
<dbReference type="AlphaFoldDB" id="X6MUI3"/>
<evidence type="ECO:0000256" key="1">
    <source>
        <dbReference type="SAM" id="Coils"/>
    </source>
</evidence>
<dbReference type="EMBL" id="ASPP01016558">
    <property type="protein sequence ID" value="ETO17469.1"/>
    <property type="molecule type" value="Genomic_DNA"/>
</dbReference>
<reference evidence="2 3" key="1">
    <citation type="journal article" date="2013" name="Curr. Biol.">
        <title>The Genome of the Foraminiferan Reticulomyxa filosa.</title>
        <authorList>
            <person name="Glockner G."/>
            <person name="Hulsmann N."/>
            <person name="Schleicher M."/>
            <person name="Noegel A.A."/>
            <person name="Eichinger L."/>
            <person name="Gallinger C."/>
            <person name="Pawlowski J."/>
            <person name="Sierra R."/>
            <person name="Euteneuer U."/>
            <person name="Pillet L."/>
            <person name="Moustafa A."/>
            <person name="Platzer M."/>
            <person name="Groth M."/>
            <person name="Szafranski K."/>
            <person name="Schliwa M."/>
        </authorList>
    </citation>
    <scope>NUCLEOTIDE SEQUENCE [LARGE SCALE GENOMIC DNA]</scope>
</reference>
<dbReference type="Proteomes" id="UP000023152">
    <property type="component" value="Unassembled WGS sequence"/>
</dbReference>